<name>A0A364V9C9_9CORY</name>
<feature type="domain" description="Low molecular weight antigen MTB12-like C-terminal" evidence="4">
    <location>
        <begin position="39"/>
        <end position="148"/>
    </location>
</feature>
<evidence type="ECO:0000313" key="5">
    <source>
        <dbReference type="EMBL" id="RAV33227.1"/>
    </source>
</evidence>
<dbReference type="OrthoDB" id="4567960at2"/>
<feature type="compositionally biased region" description="Low complexity" evidence="3">
    <location>
        <begin position="25"/>
        <end position="41"/>
    </location>
</feature>
<evidence type="ECO:0000256" key="2">
    <source>
        <dbReference type="ARBA" id="ARBA00093774"/>
    </source>
</evidence>
<organism evidence="5 6">
    <name type="scientific">Corynebacterium heidelbergense</name>
    <dbReference type="NCBI Taxonomy" id="2055947"/>
    <lineage>
        <taxon>Bacteria</taxon>
        <taxon>Bacillati</taxon>
        <taxon>Actinomycetota</taxon>
        <taxon>Actinomycetes</taxon>
        <taxon>Mycobacteriales</taxon>
        <taxon>Corynebacteriaceae</taxon>
        <taxon>Corynebacterium</taxon>
    </lineage>
</organism>
<dbReference type="InterPro" id="IPR058644">
    <property type="entry name" value="Mtb12-like_C"/>
</dbReference>
<dbReference type="EMBL" id="PHQP01000103">
    <property type="protein sequence ID" value="RAV33227.1"/>
    <property type="molecule type" value="Genomic_DNA"/>
</dbReference>
<gene>
    <name evidence="5" type="ORF">CWC39_09590</name>
</gene>
<feature type="region of interest" description="Disordered" evidence="3">
    <location>
        <begin position="17"/>
        <end position="41"/>
    </location>
</feature>
<dbReference type="AlphaFoldDB" id="A0A364V9C9"/>
<accession>A0A364V9C9</accession>
<comment type="similarity">
    <text evidence="2">Belongs to the MTB12 family.</text>
</comment>
<feature type="region of interest" description="Disordered" evidence="3">
    <location>
        <begin position="160"/>
        <end position="212"/>
    </location>
</feature>
<comment type="caution">
    <text evidence="5">The sequence shown here is derived from an EMBL/GenBank/DDBJ whole genome shotgun (WGS) entry which is preliminary data.</text>
</comment>
<dbReference type="Pfam" id="PF26580">
    <property type="entry name" value="Mtb12_C"/>
    <property type="match status" value="1"/>
</dbReference>
<sequence>MAVIAGLSLALVGCGNNEDSQQQTTASNEATAPSASESALPSAAQLQDILNKAADPQVPTDQKVQTVVGGEQAPAIFDALTASREQTKAQLQVVDPVLPGILPNTVSATVNLVLPEREPQVISGVEFVNDGGTWKLDQRWACSLVESALPDQVPPLCKEIANQRPAPDGGAPAPAPAQEGQPAPAPAPEGQPAPAPAPAPEGQPAPAPAPAP</sequence>
<keyword evidence="1" id="KW-0732">Signal</keyword>
<protein>
    <recommendedName>
        <fullName evidence="4">Low molecular weight antigen MTB12-like C-terminal domain-containing protein</fullName>
    </recommendedName>
</protein>
<evidence type="ECO:0000256" key="3">
    <source>
        <dbReference type="SAM" id="MobiDB-lite"/>
    </source>
</evidence>
<reference evidence="5 6" key="1">
    <citation type="journal article" date="2018" name="Syst. Appl. Microbiol.">
        <title>Corynebacterium heidelbergense sp. nov., isolated from the preen glands of Egyptian geese (Alopochen aegyptiacus).</title>
        <authorList>
            <person name="Braun M.S."/>
            <person name="Wang E."/>
            <person name="Zimmermann S."/>
            <person name="Wink M."/>
        </authorList>
    </citation>
    <scope>NUCLEOTIDE SEQUENCE [LARGE SCALE GENOMIC DNA]</scope>
    <source>
        <strain evidence="5 6">DSM 104638</strain>
    </source>
</reference>
<dbReference type="Proteomes" id="UP000251047">
    <property type="component" value="Unassembled WGS sequence"/>
</dbReference>
<feature type="compositionally biased region" description="Low complexity" evidence="3">
    <location>
        <begin position="165"/>
        <end position="182"/>
    </location>
</feature>
<proteinExistence type="inferred from homology"/>
<evidence type="ECO:0000256" key="1">
    <source>
        <dbReference type="ARBA" id="ARBA00022729"/>
    </source>
</evidence>
<feature type="compositionally biased region" description="Pro residues" evidence="3">
    <location>
        <begin position="183"/>
        <end position="212"/>
    </location>
</feature>
<evidence type="ECO:0000313" key="6">
    <source>
        <dbReference type="Proteomes" id="UP000251047"/>
    </source>
</evidence>
<evidence type="ECO:0000259" key="4">
    <source>
        <dbReference type="Pfam" id="PF26580"/>
    </source>
</evidence>